<gene>
    <name evidence="3" type="ORF">SAY87_006808</name>
</gene>
<feature type="region of interest" description="Disordered" evidence="1">
    <location>
        <begin position="1"/>
        <end position="20"/>
    </location>
</feature>
<reference evidence="3 4" key="1">
    <citation type="journal article" date="2023" name="Hortic Res">
        <title>Pangenome of water caltrop reveals structural variations and asymmetric subgenome divergence after allopolyploidization.</title>
        <authorList>
            <person name="Zhang X."/>
            <person name="Chen Y."/>
            <person name="Wang L."/>
            <person name="Yuan Y."/>
            <person name="Fang M."/>
            <person name="Shi L."/>
            <person name="Lu R."/>
            <person name="Comes H.P."/>
            <person name="Ma Y."/>
            <person name="Chen Y."/>
            <person name="Huang G."/>
            <person name="Zhou Y."/>
            <person name="Zheng Z."/>
            <person name="Qiu Y."/>
        </authorList>
    </citation>
    <scope>NUCLEOTIDE SEQUENCE [LARGE SCALE GENOMIC DNA]</scope>
    <source>
        <tissue evidence="3">Roots</tissue>
    </source>
</reference>
<evidence type="ECO:0000313" key="4">
    <source>
        <dbReference type="Proteomes" id="UP001345219"/>
    </source>
</evidence>
<dbReference type="InterPro" id="IPR001810">
    <property type="entry name" value="F-box_dom"/>
</dbReference>
<dbReference type="InterPro" id="IPR050796">
    <property type="entry name" value="SCF_F-box_component"/>
</dbReference>
<name>A0AAN7JZC6_9MYRT</name>
<sequence length="273" mass="31700">MNKNMGARKEETNINGHHDHHTIDQVYRHRPLQLSGDALFQIFLRLPARDLLRLRSTCKSWHNLITSRPLAECHLRHWNGRGGLAFILRSRYHYDFELFQLSLDGENYVIDKLCHEYPPEMILNGHNIIDSCDRLLLMETRFMKPGKEVFQEALVMCNVVTRSYILLPLPPNPSIPPRDQWSSHRTAHIVYDVSAPPTPGLLLENWSDIVHVFKDDGNVVLKSQYGDAFSMYDMISGKCTCISVGDYKEWATIIPWRHSLIYVNSLVSLRNEY</sequence>
<dbReference type="PANTHER" id="PTHR31672">
    <property type="entry name" value="BNACNNG10540D PROTEIN"/>
    <property type="match status" value="1"/>
</dbReference>
<organism evidence="3 4">
    <name type="scientific">Trapa incisa</name>
    <dbReference type="NCBI Taxonomy" id="236973"/>
    <lineage>
        <taxon>Eukaryota</taxon>
        <taxon>Viridiplantae</taxon>
        <taxon>Streptophyta</taxon>
        <taxon>Embryophyta</taxon>
        <taxon>Tracheophyta</taxon>
        <taxon>Spermatophyta</taxon>
        <taxon>Magnoliopsida</taxon>
        <taxon>eudicotyledons</taxon>
        <taxon>Gunneridae</taxon>
        <taxon>Pentapetalae</taxon>
        <taxon>rosids</taxon>
        <taxon>malvids</taxon>
        <taxon>Myrtales</taxon>
        <taxon>Lythraceae</taxon>
        <taxon>Trapa</taxon>
    </lineage>
</organism>
<accession>A0AAN7JZC6</accession>
<dbReference type="AlphaFoldDB" id="A0AAN7JZC6"/>
<keyword evidence="4" id="KW-1185">Reference proteome</keyword>
<dbReference type="Gene3D" id="1.20.1280.50">
    <property type="match status" value="1"/>
</dbReference>
<dbReference type="Pfam" id="PF00646">
    <property type="entry name" value="F-box"/>
    <property type="match status" value="1"/>
</dbReference>
<dbReference type="EMBL" id="JAXIOK010000013">
    <property type="protein sequence ID" value="KAK4756681.1"/>
    <property type="molecule type" value="Genomic_DNA"/>
</dbReference>
<evidence type="ECO:0000256" key="1">
    <source>
        <dbReference type="SAM" id="MobiDB-lite"/>
    </source>
</evidence>
<evidence type="ECO:0000313" key="3">
    <source>
        <dbReference type="EMBL" id="KAK4756681.1"/>
    </source>
</evidence>
<dbReference type="PANTHER" id="PTHR31672:SF13">
    <property type="entry name" value="F-BOX PROTEIN CPR30-LIKE"/>
    <property type="match status" value="1"/>
</dbReference>
<dbReference type="InterPro" id="IPR036047">
    <property type="entry name" value="F-box-like_dom_sf"/>
</dbReference>
<dbReference type="SUPFAM" id="SSF81383">
    <property type="entry name" value="F-box domain"/>
    <property type="match status" value="1"/>
</dbReference>
<comment type="caution">
    <text evidence="3">The sequence shown here is derived from an EMBL/GenBank/DDBJ whole genome shotgun (WGS) entry which is preliminary data.</text>
</comment>
<dbReference type="Proteomes" id="UP001345219">
    <property type="component" value="Chromosome 6"/>
</dbReference>
<feature type="domain" description="F-box" evidence="2">
    <location>
        <begin position="34"/>
        <end position="73"/>
    </location>
</feature>
<proteinExistence type="predicted"/>
<protein>
    <recommendedName>
        <fullName evidence="2">F-box domain-containing protein</fullName>
    </recommendedName>
</protein>
<evidence type="ECO:0000259" key="2">
    <source>
        <dbReference type="SMART" id="SM00256"/>
    </source>
</evidence>
<dbReference type="SMART" id="SM00256">
    <property type="entry name" value="FBOX"/>
    <property type="match status" value="1"/>
</dbReference>